<evidence type="ECO:0000313" key="1">
    <source>
        <dbReference type="EMBL" id="GAG90253.1"/>
    </source>
</evidence>
<sequence>YSIIGQPNLHYLKPTIDSLAKQTFKDFEVILVDALHGQKKPYDFSNLSFPIKHIPIHPNHRFWLDMKRWNVCGTLNTGIIHAEGELIVRIDDCSEFEPDFLQRFWDGYQSDYFPLAMHIRYLGGKPARLNKEYREEGYEAKHSESFEKEEKLKTLKRIYGEEGLIRDSRYPVVKERGGRMIGPNNWYYGYSSASLEALLKINGYDELFDGVKSLEDVDAGSRLTMAGYGGKFLLDVDHQVIEHEHKPIPENLITKETKPIKCNYAIYLLNQIKKRF</sequence>
<proteinExistence type="predicted"/>
<feature type="non-terminal residue" evidence="1">
    <location>
        <position position="276"/>
    </location>
</feature>
<feature type="non-terminal residue" evidence="1">
    <location>
        <position position="1"/>
    </location>
</feature>
<dbReference type="CDD" id="cd00761">
    <property type="entry name" value="Glyco_tranf_GTA_type"/>
    <property type="match status" value="1"/>
</dbReference>
<evidence type="ECO:0008006" key="2">
    <source>
        <dbReference type="Google" id="ProtNLM"/>
    </source>
</evidence>
<dbReference type="Gene3D" id="3.90.550.10">
    <property type="entry name" value="Spore Coat Polysaccharide Biosynthesis Protein SpsA, Chain A"/>
    <property type="match status" value="1"/>
</dbReference>
<dbReference type="InterPro" id="IPR029044">
    <property type="entry name" value="Nucleotide-diphossugar_trans"/>
</dbReference>
<gene>
    <name evidence="1" type="ORF">S01H4_48051</name>
</gene>
<comment type="caution">
    <text evidence="1">The sequence shown here is derived from an EMBL/GenBank/DDBJ whole genome shotgun (WGS) entry which is preliminary data.</text>
</comment>
<accession>X1C1C0</accession>
<name>X1C1C0_9ZZZZ</name>
<dbReference type="EMBL" id="BART01027046">
    <property type="protein sequence ID" value="GAG90253.1"/>
    <property type="molecule type" value="Genomic_DNA"/>
</dbReference>
<organism evidence="1">
    <name type="scientific">marine sediment metagenome</name>
    <dbReference type="NCBI Taxonomy" id="412755"/>
    <lineage>
        <taxon>unclassified sequences</taxon>
        <taxon>metagenomes</taxon>
        <taxon>ecological metagenomes</taxon>
    </lineage>
</organism>
<dbReference type="AlphaFoldDB" id="X1C1C0"/>
<dbReference type="SUPFAM" id="SSF53448">
    <property type="entry name" value="Nucleotide-diphospho-sugar transferases"/>
    <property type="match status" value="1"/>
</dbReference>
<reference evidence="1" key="1">
    <citation type="journal article" date="2014" name="Front. Microbiol.">
        <title>High frequency of phylogenetically diverse reductive dehalogenase-homologous genes in deep subseafloor sedimentary metagenomes.</title>
        <authorList>
            <person name="Kawai M."/>
            <person name="Futagami T."/>
            <person name="Toyoda A."/>
            <person name="Takaki Y."/>
            <person name="Nishi S."/>
            <person name="Hori S."/>
            <person name="Arai W."/>
            <person name="Tsubouchi T."/>
            <person name="Morono Y."/>
            <person name="Uchiyama I."/>
            <person name="Ito T."/>
            <person name="Fujiyama A."/>
            <person name="Inagaki F."/>
            <person name="Takami H."/>
        </authorList>
    </citation>
    <scope>NUCLEOTIDE SEQUENCE</scope>
    <source>
        <strain evidence="1">Expedition CK06-06</strain>
    </source>
</reference>
<protein>
    <recommendedName>
        <fullName evidence="2">Glycosyltransferase 2-like domain-containing protein</fullName>
    </recommendedName>
</protein>